<comment type="pathway">
    <text evidence="2">Glycan metabolism; L-arabinan degradation.</text>
</comment>
<comment type="function">
    <text evidence="8">Alpha-L-arabinofuranosidase involved in the degradation of arabinoxylan, a major component of plant hemicellulose. Acts only on small linear 1,5-alpha-linked L-arabinofuranosyl oligosaccharides.</text>
</comment>
<dbReference type="PANTHER" id="PTHR43576:SF3">
    <property type="entry name" value="ALPHA-L-ARABINOFURANOSIDASE C"/>
    <property type="match status" value="1"/>
</dbReference>
<protein>
    <recommendedName>
        <fullName evidence="4">non-reducing end alpha-L-arabinofuranosidase</fullName>
        <ecNumber evidence="4">3.2.1.55</ecNumber>
    </recommendedName>
</protein>
<dbReference type="GeneID" id="39586043"/>
<sequence length="558" mass="63140">MAAKLALPHLFFQQQMAKSTFRQDHEHTKAFTKVPVVVDARIKADPSADTISPLLYSGFLEHLGRCIYGGIVDNPKAPSPPELLDAQGDGKAGWRKDVAKIVAADGELAVPMMRWPGGNYVSNYHWQDGIGPVSERPKRVELAWLTTESNQFGTDEFIDMCRANKWEPYICLNMGTGTYEEALAWVEYCNGTGDTHWANLRRKNTGRDEPYNIKYWGLGNEMWGPWQVGNVDADTYGKMAKQWAHGLKLVDPTIKLISSGETGWSDWDREVLQHVVPYVDMHSLHFYSTLFHEFYTAPGNDYEKNVFGPAAPEKGIQICKSLIDLVNIDNSQRGVPAKDVKICYDEWNVWDQTKARPDEGLEQIYDYTDLLGTVAWLNLLVRQSADVEIACIAQSCNVISPILTKPDAILKQCTFYALQLFSNFMRDGHLLQTPSMPDYYDGLTWPLFIQQVHCNPRYIDMCAMAKQDGDKLSVRMSVMNRHPSLDWDATDLIVGGVQVDKVTVHEMYSDDLTAANSWDEPTKLKPVVTEYSAAEWAQRSHTVRKHSWQFIIVDGKAA</sequence>
<dbReference type="SUPFAM" id="SSF51445">
    <property type="entry name" value="(Trans)glycosidases"/>
    <property type="match status" value="1"/>
</dbReference>
<dbReference type="GO" id="GO:0046373">
    <property type="term" value="P:L-arabinose metabolic process"/>
    <property type="evidence" value="ECO:0007669"/>
    <property type="project" value="InterPro"/>
</dbReference>
<dbReference type="OrthoDB" id="3032304at2759"/>
<dbReference type="Pfam" id="PF06964">
    <property type="entry name" value="Alpha-L-AF_C"/>
    <property type="match status" value="1"/>
</dbReference>
<evidence type="ECO:0000256" key="4">
    <source>
        <dbReference type="ARBA" id="ARBA00012670"/>
    </source>
</evidence>
<proteinExistence type="inferred from homology"/>
<gene>
    <name evidence="10" type="ORF">EHS24_001500</name>
</gene>
<evidence type="ECO:0000313" key="11">
    <source>
        <dbReference type="Proteomes" id="UP000279236"/>
    </source>
</evidence>
<comment type="caution">
    <text evidence="10">The sequence shown here is derived from an EMBL/GenBank/DDBJ whole genome shotgun (WGS) entry which is preliminary data.</text>
</comment>
<dbReference type="SUPFAM" id="SSF51011">
    <property type="entry name" value="Glycosyl hydrolase domain"/>
    <property type="match status" value="1"/>
</dbReference>
<dbReference type="RefSeq" id="XP_028474598.1">
    <property type="nucleotide sequence ID" value="XM_028617291.1"/>
</dbReference>
<evidence type="ECO:0000256" key="3">
    <source>
        <dbReference type="ARBA" id="ARBA00007186"/>
    </source>
</evidence>
<evidence type="ECO:0000256" key="6">
    <source>
        <dbReference type="ARBA" id="ARBA00023277"/>
    </source>
</evidence>
<comment type="similarity">
    <text evidence="3">Belongs to the glycosyl hydrolase 51 family.</text>
</comment>
<keyword evidence="5" id="KW-0378">Hydrolase</keyword>
<dbReference type="GO" id="GO:0031222">
    <property type="term" value="P:arabinan catabolic process"/>
    <property type="evidence" value="ECO:0007669"/>
    <property type="project" value="UniProtKB-UniPathway"/>
</dbReference>
<dbReference type="EMBL" id="RSCE01000010">
    <property type="protein sequence ID" value="RSH79451.1"/>
    <property type="molecule type" value="Genomic_DNA"/>
</dbReference>
<evidence type="ECO:0000256" key="2">
    <source>
        <dbReference type="ARBA" id="ARBA00004834"/>
    </source>
</evidence>
<dbReference type="InterPro" id="IPR055235">
    <property type="entry name" value="ASD1_cat"/>
</dbReference>
<keyword evidence="6" id="KW-0119">Carbohydrate metabolism</keyword>
<dbReference type="Gene3D" id="3.20.20.80">
    <property type="entry name" value="Glycosidases"/>
    <property type="match status" value="1"/>
</dbReference>
<dbReference type="EC" id="3.2.1.55" evidence="4"/>
<evidence type="ECO:0000259" key="9">
    <source>
        <dbReference type="SMART" id="SM00813"/>
    </source>
</evidence>
<dbReference type="InterPro" id="IPR013780">
    <property type="entry name" value="Glyco_hydro_b"/>
</dbReference>
<evidence type="ECO:0000256" key="5">
    <source>
        <dbReference type="ARBA" id="ARBA00022801"/>
    </source>
</evidence>
<accession>A0A427XKP4</accession>
<reference evidence="10 11" key="1">
    <citation type="submission" date="2018-11" db="EMBL/GenBank/DDBJ databases">
        <title>Genome sequence of Apiotrichum porosum DSM 27194.</title>
        <authorList>
            <person name="Aliyu H."/>
            <person name="Gorte O."/>
            <person name="Ochsenreither K."/>
        </authorList>
    </citation>
    <scope>NUCLEOTIDE SEQUENCE [LARGE SCALE GENOMIC DNA]</scope>
    <source>
        <strain evidence="10 11">DSM 27194</strain>
    </source>
</reference>
<dbReference type="AlphaFoldDB" id="A0A427XKP4"/>
<dbReference type="Pfam" id="PF22848">
    <property type="entry name" value="ASD1_dom"/>
    <property type="match status" value="1"/>
</dbReference>
<dbReference type="STRING" id="105984.A0A427XKP4"/>
<evidence type="ECO:0000256" key="7">
    <source>
        <dbReference type="ARBA" id="ARBA00023295"/>
    </source>
</evidence>
<evidence type="ECO:0000313" key="10">
    <source>
        <dbReference type="EMBL" id="RSH79451.1"/>
    </source>
</evidence>
<keyword evidence="7" id="KW-0326">Glycosidase</keyword>
<dbReference type="UniPathway" id="UPA00667"/>
<evidence type="ECO:0000256" key="8">
    <source>
        <dbReference type="ARBA" id="ARBA00037415"/>
    </source>
</evidence>
<name>A0A427XKP4_9TREE</name>
<dbReference type="SMART" id="SM00813">
    <property type="entry name" value="Alpha-L-AF_C"/>
    <property type="match status" value="1"/>
</dbReference>
<keyword evidence="11" id="KW-1185">Reference proteome</keyword>
<feature type="domain" description="Alpha-L-arabinofuranosidase C-terminal" evidence="9">
    <location>
        <begin position="345"/>
        <end position="547"/>
    </location>
</feature>
<evidence type="ECO:0000256" key="1">
    <source>
        <dbReference type="ARBA" id="ARBA00001462"/>
    </source>
</evidence>
<dbReference type="GO" id="GO:0046556">
    <property type="term" value="F:alpha-L-arabinofuranosidase activity"/>
    <property type="evidence" value="ECO:0007669"/>
    <property type="project" value="UniProtKB-EC"/>
</dbReference>
<dbReference type="Proteomes" id="UP000279236">
    <property type="component" value="Unassembled WGS sequence"/>
</dbReference>
<organism evidence="10 11">
    <name type="scientific">Apiotrichum porosum</name>
    <dbReference type="NCBI Taxonomy" id="105984"/>
    <lineage>
        <taxon>Eukaryota</taxon>
        <taxon>Fungi</taxon>
        <taxon>Dikarya</taxon>
        <taxon>Basidiomycota</taxon>
        <taxon>Agaricomycotina</taxon>
        <taxon>Tremellomycetes</taxon>
        <taxon>Trichosporonales</taxon>
        <taxon>Trichosporonaceae</taxon>
        <taxon>Apiotrichum</taxon>
    </lineage>
</organism>
<dbReference type="PANTHER" id="PTHR43576">
    <property type="entry name" value="ALPHA-L-ARABINOFURANOSIDASE C-RELATED"/>
    <property type="match status" value="1"/>
</dbReference>
<comment type="catalytic activity">
    <reaction evidence="1">
        <text>Hydrolysis of terminal non-reducing alpha-L-arabinofuranoside residues in alpha-L-arabinosides.</text>
        <dbReference type="EC" id="3.2.1.55"/>
    </reaction>
</comment>
<dbReference type="InterPro" id="IPR010720">
    <property type="entry name" value="Alpha-L-AF_C"/>
</dbReference>
<dbReference type="InterPro" id="IPR017853">
    <property type="entry name" value="GH"/>
</dbReference>
<dbReference type="Gene3D" id="2.60.40.1180">
    <property type="entry name" value="Golgi alpha-mannosidase II"/>
    <property type="match status" value="1"/>
</dbReference>